<dbReference type="RefSeq" id="WP_146223505.1">
    <property type="nucleotide sequence ID" value="NZ_QJQB01000582.1"/>
</dbReference>
<protein>
    <recommendedName>
        <fullName evidence="3">Beta-galactosidase</fullName>
    </recommendedName>
</protein>
<evidence type="ECO:0000313" key="2">
    <source>
        <dbReference type="Proteomes" id="UP000247823"/>
    </source>
</evidence>
<dbReference type="SUPFAM" id="SSF49785">
    <property type="entry name" value="Galactose-binding domain-like"/>
    <property type="match status" value="1"/>
</dbReference>
<organism evidence="1 2">
    <name type="scientific">Serratia marcescens</name>
    <dbReference type="NCBI Taxonomy" id="615"/>
    <lineage>
        <taxon>Bacteria</taxon>
        <taxon>Pseudomonadati</taxon>
        <taxon>Pseudomonadota</taxon>
        <taxon>Gammaproteobacteria</taxon>
        <taxon>Enterobacterales</taxon>
        <taxon>Yersiniaceae</taxon>
        <taxon>Serratia</taxon>
    </lineage>
</organism>
<gene>
    <name evidence="1" type="ORF">DMW51_26000</name>
</gene>
<comment type="caution">
    <text evidence="1">The sequence shown here is derived from an EMBL/GenBank/DDBJ whole genome shotgun (WGS) entry which is preliminary data.</text>
</comment>
<evidence type="ECO:0000313" key="1">
    <source>
        <dbReference type="EMBL" id="PYA55336.1"/>
    </source>
</evidence>
<reference evidence="1 2" key="2">
    <citation type="submission" date="2018-06" db="EMBL/GenBank/DDBJ databases">
        <title>Serratia marcescens genome sequencing and assembly.</title>
        <authorList>
            <person name="Martins R.C.R."/>
            <person name="Perdigao-Neto L.V."/>
            <person name="Costa S.F."/>
            <person name="Levin A.S.S."/>
        </authorList>
    </citation>
    <scope>NUCLEOTIDE SEQUENCE [LARGE SCALE GENOMIC DNA]</scope>
    <source>
        <strain evidence="1 2">1283</strain>
    </source>
</reference>
<reference evidence="2" key="1">
    <citation type="submission" date="2018-06" db="EMBL/GenBank/DDBJ databases">
        <title>Serratia marcescens genome sequencing and assembly.</title>
        <authorList>
            <person name="Martins R.C."/>
            <person name="Perdigao-Neto L.V."/>
            <person name="Costa S.F."/>
            <person name="Levin A.S.S."/>
        </authorList>
    </citation>
    <scope>NUCLEOTIDE SEQUENCE [LARGE SCALE GENOMIC DNA]</scope>
    <source>
        <strain evidence="2">1283</strain>
    </source>
</reference>
<dbReference type="EMBL" id="QJQB01000582">
    <property type="protein sequence ID" value="PYA55336.1"/>
    <property type="molecule type" value="Genomic_DNA"/>
</dbReference>
<evidence type="ECO:0008006" key="3">
    <source>
        <dbReference type="Google" id="ProtNLM"/>
    </source>
</evidence>
<keyword evidence="2" id="KW-1185">Reference proteome</keyword>
<name>A0ABX5N6V8_SERMA</name>
<dbReference type="InterPro" id="IPR008979">
    <property type="entry name" value="Galactose-bd-like_sf"/>
</dbReference>
<dbReference type="Proteomes" id="UP000247823">
    <property type="component" value="Unassembled WGS sequence"/>
</dbReference>
<accession>A0ABX5N6V8</accession>
<feature type="non-terminal residue" evidence="1">
    <location>
        <position position="70"/>
    </location>
</feature>
<proteinExistence type="predicted"/>
<sequence length="70" mass="8007">MPAAPLASLTEILARRDWQNPACTHSRRLDAHPPFASWRTVEDARDDAPSASRRSLNGEWRFSYFPRPEA</sequence>
<dbReference type="Gene3D" id="2.60.120.260">
    <property type="entry name" value="Galactose-binding domain-like"/>
    <property type="match status" value="1"/>
</dbReference>